<feature type="compositionally biased region" description="Basic residues" evidence="1">
    <location>
        <begin position="43"/>
        <end position="56"/>
    </location>
</feature>
<feature type="region of interest" description="Disordered" evidence="1">
    <location>
        <begin position="1"/>
        <end position="64"/>
    </location>
</feature>
<accession>A0A448Z6R7</accession>
<dbReference type="AlphaFoldDB" id="A0A448Z6R7"/>
<name>A0A448Z6R7_9STRA</name>
<feature type="compositionally biased region" description="Basic and acidic residues" evidence="1">
    <location>
        <begin position="25"/>
        <end position="35"/>
    </location>
</feature>
<dbReference type="PANTHER" id="PTHR39290:SF6">
    <property type="entry name" value="S-ADENOSYL-L-METHIONINE-DEPENDENT METHYLTRANSFERASES SUPERFAMILY PROTEIN"/>
    <property type="match status" value="1"/>
</dbReference>
<sequence>MWDDLFRAAAGEDDIAEPMVPTRLEAQRNPRKHEASTSAERNPKRKKKRARHRNRGKSSQSALERVLESRTDPIGEQIWSRLPAWLVPGSSLRGSAYCGQWDQEADCSLDAKCKKCKETLLHHSVELSSSTEQTSAGEVLTAFSLVRDIRCCCSCILNESYGCNDQNKCIKSELDVFAITALKKSDHLDIVVSSVLDPGEADILIGKIDNIKNAAIKLSKKMKHWNVGSQIKNSKFKLRGIFNEVIKLIIHCDAAYFRLYYLQNSGNLPIEKEEVYIPHPPTYFGSKNVAWNVFDSTTGLADTMRKKYGQISDERWDILMQELGISRSSQELDPLSFMHKNRLSESIFIFHNSSWIHSKETKLHYTESMKQRSKFLDRESAFYSIHETPAPDIVKEWRDSCRDLLCNLYAYATISPRMIYDTKGVLRKEAFACKSLIEMGAGTGYIANLFVKADFSVKAFDVAPTNGDNVQNRNSDVSNEYHGSSPPFCRVEYADSKSLRLDTKDTALLLSYPPPLSTMAEDSLKSFVKQGGRIIIHVGEFSGLTGSSKFESFLGRRFDLKYRTPCLNWGSDAAELTIWIKCDTEKKSFPSSLVRCSWCKKPSATARYRLCRPLSYCQYSCFRAHQEERGVHFAFTMIPDAINANDLTPPGAFERKPYFESLPCKCDF</sequence>
<dbReference type="InterPro" id="IPR029063">
    <property type="entry name" value="SAM-dependent_MTases_sf"/>
</dbReference>
<evidence type="ECO:0000313" key="2">
    <source>
        <dbReference type="EMBL" id="VEU37716.1"/>
    </source>
</evidence>
<evidence type="ECO:0000313" key="3">
    <source>
        <dbReference type="Proteomes" id="UP000291116"/>
    </source>
</evidence>
<dbReference type="SUPFAM" id="SSF53335">
    <property type="entry name" value="S-adenosyl-L-methionine-dependent methyltransferases"/>
    <property type="match status" value="1"/>
</dbReference>
<evidence type="ECO:0000256" key="1">
    <source>
        <dbReference type="SAM" id="MobiDB-lite"/>
    </source>
</evidence>
<dbReference type="Proteomes" id="UP000291116">
    <property type="component" value="Unassembled WGS sequence"/>
</dbReference>
<dbReference type="EMBL" id="CAACVS010000137">
    <property type="protein sequence ID" value="VEU37716.1"/>
    <property type="molecule type" value="Genomic_DNA"/>
</dbReference>
<keyword evidence="3" id="KW-1185">Reference proteome</keyword>
<protein>
    <submittedName>
        <fullName evidence="2">Uncharacterized protein</fullName>
    </submittedName>
</protein>
<proteinExistence type="predicted"/>
<reference evidence="2 3" key="1">
    <citation type="submission" date="2019-01" db="EMBL/GenBank/DDBJ databases">
        <authorList>
            <person name="Ferrante I. M."/>
        </authorList>
    </citation>
    <scope>NUCLEOTIDE SEQUENCE [LARGE SCALE GENOMIC DNA]</scope>
    <source>
        <strain evidence="2 3">B856</strain>
    </source>
</reference>
<organism evidence="2 3">
    <name type="scientific">Pseudo-nitzschia multistriata</name>
    <dbReference type="NCBI Taxonomy" id="183589"/>
    <lineage>
        <taxon>Eukaryota</taxon>
        <taxon>Sar</taxon>
        <taxon>Stramenopiles</taxon>
        <taxon>Ochrophyta</taxon>
        <taxon>Bacillariophyta</taxon>
        <taxon>Bacillariophyceae</taxon>
        <taxon>Bacillariophycidae</taxon>
        <taxon>Bacillariales</taxon>
        <taxon>Bacillariaceae</taxon>
        <taxon>Pseudo-nitzschia</taxon>
    </lineage>
</organism>
<dbReference type="PANTHER" id="PTHR39290">
    <property type="entry name" value="C3H1-TYPE DOMAIN-CONTAINING PROTEIN-RELATED"/>
    <property type="match status" value="1"/>
</dbReference>
<dbReference type="OrthoDB" id="46722at2759"/>
<gene>
    <name evidence="2" type="ORF">PSNMU_V1.4_AUG-EV-PASAV3_0045430</name>
</gene>